<gene>
    <name evidence="2" type="ORF">PR003_g26931</name>
</gene>
<accession>A0A6A4C557</accession>
<reference evidence="2 3" key="1">
    <citation type="submission" date="2018-08" db="EMBL/GenBank/DDBJ databases">
        <title>Genomic investigation of the strawberry pathogen Phytophthora fragariae indicates pathogenicity is determined by transcriptional variation in three key races.</title>
        <authorList>
            <person name="Adams T.M."/>
            <person name="Armitage A.D."/>
            <person name="Sobczyk M.K."/>
            <person name="Bates H.J."/>
            <person name="Dunwell J.M."/>
            <person name="Nellist C.F."/>
            <person name="Harrison R.J."/>
        </authorList>
    </citation>
    <scope>NUCLEOTIDE SEQUENCE [LARGE SCALE GENOMIC DNA]</scope>
    <source>
        <strain evidence="2 3">SCRP333</strain>
    </source>
</reference>
<protein>
    <recommendedName>
        <fullName evidence="4">RxLR effector protein</fullName>
    </recommendedName>
</protein>
<evidence type="ECO:0008006" key="4">
    <source>
        <dbReference type="Google" id="ProtNLM"/>
    </source>
</evidence>
<dbReference type="AlphaFoldDB" id="A0A6A4C557"/>
<feature type="signal peptide" evidence="1">
    <location>
        <begin position="1"/>
        <end position="29"/>
    </location>
</feature>
<dbReference type="EMBL" id="QXFT01003613">
    <property type="protein sequence ID" value="KAE9284141.1"/>
    <property type="molecule type" value="Genomic_DNA"/>
</dbReference>
<evidence type="ECO:0000256" key="1">
    <source>
        <dbReference type="SAM" id="SignalP"/>
    </source>
</evidence>
<keyword evidence="1" id="KW-0732">Signal</keyword>
<dbReference type="Proteomes" id="UP000434957">
    <property type="component" value="Unassembled WGS sequence"/>
</dbReference>
<evidence type="ECO:0000313" key="2">
    <source>
        <dbReference type="EMBL" id="KAE9284141.1"/>
    </source>
</evidence>
<comment type="caution">
    <text evidence="2">The sequence shown here is derived from an EMBL/GenBank/DDBJ whole genome shotgun (WGS) entry which is preliminary data.</text>
</comment>
<organism evidence="2 3">
    <name type="scientific">Phytophthora rubi</name>
    <dbReference type="NCBI Taxonomy" id="129364"/>
    <lineage>
        <taxon>Eukaryota</taxon>
        <taxon>Sar</taxon>
        <taxon>Stramenopiles</taxon>
        <taxon>Oomycota</taxon>
        <taxon>Peronosporomycetes</taxon>
        <taxon>Peronosporales</taxon>
        <taxon>Peronosporaceae</taxon>
        <taxon>Phytophthora</taxon>
    </lineage>
</organism>
<feature type="chain" id="PRO_5025468802" description="RxLR effector protein" evidence="1">
    <location>
        <begin position="30"/>
        <end position="48"/>
    </location>
</feature>
<keyword evidence="3" id="KW-1185">Reference proteome</keyword>
<sequence>MGAPLPTMAAKPMLGTTLVWGVLPVSTLAASPAEPHPKSTLPASSLVG</sequence>
<evidence type="ECO:0000313" key="3">
    <source>
        <dbReference type="Proteomes" id="UP000434957"/>
    </source>
</evidence>
<name>A0A6A4C557_9STRA</name>
<proteinExistence type="predicted"/>